<dbReference type="EMBL" id="JBEPML010000016">
    <property type="protein sequence ID" value="MET3793639.1"/>
    <property type="molecule type" value="Genomic_DNA"/>
</dbReference>
<comment type="caution">
    <text evidence="3">The sequence shown here is derived from an EMBL/GenBank/DDBJ whole genome shotgun (WGS) entry which is preliminary data.</text>
</comment>
<reference evidence="3 4" key="1">
    <citation type="submission" date="2024-06" db="EMBL/GenBank/DDBJ databases">
        <title>Genomic Encyclopedia of Type Strains, Phase IV (KMG-IV): sequencing the most valuable type-strain genomes for metagenomic binning, comparative biology and taxonomic classification.</title>
        <authorList>
            <person name="Goeker M."/>
        </authorList>
    </citation>
    <scope>NUCLEOTIDE SEQUENCE [LARGE SCALE GENOMIC DNA]</scope>
    <source>
        <strain evidence="3 4">DSM 27865</strain>
    </source>
</reference>
<dbReference type="RefSeq" id="WP_354197691.1">
    <property type="nucleotide sequence ID" value="NZ_JBEPML010000016.1"/>
</dbReference>
<dbReference type="InterPro" id="IPR029065">
    <property type="entry name" value="Enolase_C-like"/>
</dbReference>
<name>A0ABV2N3M1_9HYPH</name>
<gene>
    <name evidence="3" type="ORF">ABID37_003877</name>
</gene>
<keyword evidence="4" id="KW-1185">Reference proteome</keyword>
<dbReference type="SMART" id="SM00922">
    <property type="entry name" value="MR_MLE"/>
    <property type="match status" value="1"/>
</dbReference>
<evidence type="ECO:0000256" key="1">
    <source>
        <dbReference type="ARBA" id="ARBA00022723"/>
    </source>
</evidence>
<dbReference type="SFLD" id="SFLDG00180">
    <property type="entry name" value="muconate_cycloisomerase"/>
    <property type="match status" value="1"/>
</dbReference>
<dbReference type="SUPFAM" id="SSF54826">
    <property type="entry name" value="Enolase N-terminal domain-like"/>
    <property type="match status" value="1"/>
</dbReference>
<protein>
    <submittedName>
        <fullName evidence="3">L-alanine-DL-glutamate epimerase-like enolase superfamily enzyme</fullName>
    </submittedName>
</protein>
<dbReference type="SFLD" id="SFLDS00001">
    <property type="entry name" value="Enolase"/>
    <property type="match status" value="1"/>
</dbReference>
<dbReference type="InterPro" id="IPR029017">
    <property type="entry name" value="Enolase-like_N"/>
</dbReference>
<dbReference type="Gene3D" id="3.30.390.10">
    <property type="entry name" value="Enolase-like, N-terminal domain"/>
    <property type="match status" value="1"/>
</dbReference>
<dbReference type="Proteomes" id="UP001549076">
    <property type="component" value="Unassembled WGS sequence"/>
</dbReference>
<evidence type="ECO:0000313" key="4">
    <source>
        <dbReference type="Proteomes" id="UP001549076"/>
    </source>
</evidence>
<dbReference type="InterPro" id="IPR013342">
    <property type="entry name" value="Mandelate_racemase_C"/>
</dbReference>
<organism evidence="3 4">
    <name type="scientific">Aquamicrobium terrae</name>
    <dbReference type="NCBI Taxonomy" id="1324945"/>
    <lineage>
        <taxon>Bacteria</taxon>
        <taxon>Pseudomonadati</taxon>
        <taxon>Pseudomonadota</taxon>
        <taxon>Alphaproteobacteria</taxon>
        <taxon>Hyphomicrobiales</taxon>
        <taxon>Phyllobacteriaceae</taxon>
        <taxon>Aquamicrobium</taxon>
    </lineage>
</organism>
<accession>A0ABV2N3M1</accession>
<dbReference type="SUPFAM" id="SSF51604">
    <property type="entry name" value="Enolase C-terminal domain-like"/>
    <property type="match status" value="1"/>
</dbReference>
<dbReference type="Pfam" id="PF13378">
    <property type="entry name" value="MR_MLE_C"/>
    <property type="match status" value="1"/>
</dbReference>
<dbReference type="InterPro" id="IPR036849">
    <property type="entry name" value="Enolase-like_C_sf"/>
</dbReference>
<dbReference type="PANTHER" id="PTHR48073">
    <property type="entry name" value="O-SUCCINYLBENZOATE SYNTHASE-RELATED"/>
    <property type="match status" value="1"/>
</dbReference>
<evidence type="ECO:0000313" key="3">
    <source>
        <dbReference type="EMBL" id="MET3793639.1"/>
    </source>
</evidence>
<proteinExistence type="predicted"/>
<evidence type="ECO:0000259" key="2">
    <source>
        <dbReference type="SMART" id="SM00922"/>
    </source>
</evidence>
<keyword evidence="1" id="KW-0479">Metal-binding</keyword>
<sequence length="368" mass="41045">MAPIRKLSLRRLELPLYRPYRLSYRTFETFEPYFVEVEDADGRVGFADAHISPGSSSETRQGGWAFLCERLAESVGREPDEAKTAALARFSESKVATTALVSALEVLEGNRLLEFPHPINMPLLTPINSAQEGEIRTEVEDWIGQGFRTFKVKVGKDVTADLARVATIQDAVAGRATLRLDANRAYSRDQGTDFARQLNPENIDLFEQPCDSDDWEANRAVADASSVPLMLDEPICSLEDIERAASIPNVRFCKLKLKRFGGLERLEEGLRAVRSAGMEPVLGDGLGSDIHAWLEACVARETIRNAGEFNGFLKSRESLLVEPLRFEAGSIHIPAGYRPTVDREALERVTIDSRHFQLQKTRRHCDGA</sequence>
<feature type="domain" description="Mandelate racemase/muconate lactonizing enzyme C-terminal" evidence="2">
    <location>
        <begin position="132"/>
        <end position="228"/>
    </location>
</feature>
<dbReference type="Gene3D" id="3.20.20.120">
    <property type="entry name" value="Enolase-like C-terminal domain"/>
    <property type="match status" value="1"/>
</dbReference>
<dbReference type="PANTHER" id="PTHR48073:SF2">
    <property type="entry name" value="O-SUCCINYLBENZOATE SYNTHASE"/>
    <property type="match status" value="1"/>
</dbReference>